<keyword evidence="4" id="KW-0804">Transcription</keyword>
<proteinExistence type="inferred from homology"/>
<dbReference type="SUPFAM" id="SSF53850">
    <property type="entry name" value="Periplasmic binding protein-like II"/>
    <property type="match status" value="1"/>
</dbReference>
<gene>
    <name evidence="6" type="ORF">ACFYQT_26165</name>
</gene>
<dbReference type="EMBL" id="JBIAJP010000008">
    <property type="protein sequence ID" value="MFF0006915.1"/>
    <property type="molecule type" value="Genomic_DNA"/>
</dbReference>
<evidence type="ECO:0000259" key="5">
    <source>
        <dbReference type="PROSITE" id="PS50931"/>
    </source>
</evidence>
<feature type="domain" description="HTH lysR-type" evidence="5">
    <location>
        <begin position="14"/>
        <end position="71"/>
    </location>
</feature>
<accession>A0ABW6N144</accession>
<comment type="caution">
    <text evidence="6">The sequence shown here is derived from an EMBL/GenBank/DDBJ whole genome shotgun (WGS) entry which is preliminary data.</text>
</comment>
<evidence type="ECO:0000313" key="7">
    <source>
        <dbReference type="Proteomes" id="UP001601422"/>
    </source>
</evidence>
<dbReference type="PANTHER" id="PTHR30346">
    <property type="entry name" value="TRANSCRIPTIONAL DUAL REGULATOR HCAR-RELATED"/>
    <property type="match status" value="1"/>
</dbReference>
<evidence type="ECO:0000256" key="3">
    <source>
        <dbReference type="ARBA" id="ARBA00023125"/>
    </source>
</evidence>
<dbReference type="InterPro" id="IPR005119">
    <property type="entry name" value="LysR_subst-bd"/>
</dbReference>
<evidence type="ECO:0000256" key="2">
    <source>
        <dbReference type="ARBA" id="ARBA00023015"/>
    </source>
</evidence>
<protein>
    <submittedName>
        <fullName evidence="6">LysR family transcriptional regulator</fullName>
    </submittedName>
</protein>
<evidence type="ECO:0000256" key="1">
    <source>
        <dbReference type="ARBA" id="ARBA00009437"/>
    </source>
</evidence>
<sequence>MRAISPHQAAIADIGIRHLRAFLVLAEQLSFTQAAASLHTTQPSLTRSIHRLEEALGARLFHRTTRSVRLSESGALLREELEELLPRLESALAPQYDIRTLRIGFNWLFPDELLQDTIAGFERAYGVAVDLVRRDERCAGLEEGAVQLAVLRGRQVARGLTTVRLTQEERVAAVARRSPLAHRGGIAWTELAEHPVLINTVSGATQLRDWPEEARPGKVTLCAGFTEWLELIAAGHGVGVAPHLVQHRNPHPGVRFIPLTGAPPMPLWLARPAAGAHPLALRFIERAATVVQAAAA</sequence>
<dbReference type="InterPro" id="IPR036390">
    <property type="entry name" value="WH_DNA-bd_sf"/>
</dbReference>
<keyword evidence="2" id="KW-0805">Transcription regulation</keyword>
<dbReference type="InterPro" id="IPR000847">
    <property type="entry name" value="LysR_HTH_N"/>
</dbReference>
<name>A0ABW6N144_9ACTN</name>
<reference evidence="6 7" key="1">
    <citation type="submission" date="2024-10" db="EMBL/GenBank/DDBJ databases">
        <title>The Natural Products Discovery Center: Release of the First 8490 Sequenced Strains for Exploring Actinobacteria Biosynthetic Diversity.</title>
        <authorList>
            <person name="Kalkreuter E."/>
            <person name="Kautsar S.A."/>
            <person name="Yang D."/>
            <person name="Bader C.D."/>
            <person name="Teijaro C.N."/>
            <person name="Fluegel L."/>
            <person name="Davis C.M."/>
            <person name="Simpson J.R."/>
            <person name="Lauterbach L."/>
            <person name="Steele A.D."/>
            <person name="Gui C."/>
            <person name="Meng S."/>
            <person name="Li G."/>
            <person name="Viehrig K."/>
            <person name="Ye F."/>
            <person name="Su P."/>
            <person name="Kiefer A.F."/>
            <person name="Nichols A."/>
            <person name="Cepeda A.J."/>
            <person name="Yan W."/>
            <person name="Fan B."/>
            <person name="Jiang Y."/>
            <person name="Adhikari A."/>
            <person name="Zheng C.-J."/>
            <person name="Schuster L."/>
            <person name="Cowan T.M."/>
            <person name="Smanski M.J."/>
            <person name="Chevrette M.G."/>
            <person name="De Carvalho L.P.S."/>
            <person name="Shen B."/>
        </authorList>
    </citation>
    <scope>NUCLEOTIDE SEQUENCE [LARGE SCALE GENOMIC DNA]</scope>
    <source>
        <strain evidence="6 7">NPDC005497</strain>
    </source>
</reference>
<organism evidence="6 7">
    <name type="scientific">Streptomyces tibetensis</name>
    <dbReference type="NCBI Taxonomy" id="2382123"/>
    <lineage>
        <taxon>Bacteria</taxon>
        <taxon>Bacillati</taxon>
        <taxon>Actinomycetota</taxon>
        <taxon>Actinomycetes</taxon>
        <taxon>Kitasatosporales</taxon>
        <taxon>Streptomycetaceae</taxon>
        <taxon>Streptomyces</taxon>
    </lineage>
</organism>
<dbReference type="Gene3D" id="3.40.190.10">
    <property type="entry name" value="Periplasmic binding protein-like II"/>
    <property type="match status" value="2"/>
</dbReference>
<evidence type="ECO:0000256" key="4">
    <source>
        <dbReference type="ARBA" id="ARBA00023163"/>
    </source>
</evidence>
<dbReference type="Pfam" id="PF00126">
    <property type="entry name" value="HTH_1"/>
    <property type="match status" value="1"/>
</dbReference>
<dbReference type="InterPro" id="IPR036388">
    <property type="entry name" value="WH-like_DNA-bd_sf"/>
</dbReference>
<dbReference type="PRINTS" id="PR00039">
    <property type="entry name" value="HTHLYSR"/>
</dbReference>
<dbReference type="Gene3D" id="1.10.10.10">
    <property type="entry name" value="Winged helix-like DNA-binding domain superfamily/Winged helix DNA-binding domain"/>
    <property type="match status" value="1"/>
</dbReference>
<keyword evidence="3" id="KW-0238">DNA-binding</keyword>
<dbReference type="PANTHER" id="PTHR30346:SF17">
    <property type="entry name" value="LYSR FAMILY TRANSCRIPTIONAL REGULATOR"/>
    <property type="match status" value="1"/>
</dbReference>
<evidence type="ECO:0000313" key="6">
    <source>
        <dbReference type="EMBL" id="MFF0006915.1"/>
    </source>
</evidence>
<dbReference type="Proteomes" id="UP001601422">
    <property type="component" value="Unassembled WGS sequence"/>
</dbReference>
<dbReference type="PROSITE" id="PS50931">
    <property type="entry name" value="HTH_LYSR"/>
    <property type="match status" value="1"/>
</dbReference>
<dbReference type="RefSeq" id="WP_361943018.1">
    <property type="nucleotide sequence ID" value="NZ_JBEXWI010000011.1"/>
</dbReference>
<keyword evidence="7" id="KW-1185">Reference proteome</keyword>
<comment type="similarity">
    <text evidence="1">Belongs to the LysR transcriptional regulatory family.</text>
</comment>
<dbReference type="Pfam" id="PF03466">
    <property type="entry name" value="LysR_substrate"/>
    <property type="match status" value="1"/>
</dbReference>
<dbReference type="SUPFAM" id="SSF46785">
    <property type="entry name" value="Winged helix' DNA-binding domain"/>
    <property type="match status" value="1"/>
</dbReference>